<protein>
    <submittedName>
        <fullName evidence="2">Uncharacterized protein</fullName>
    </submittedName>
</protein>
<gene>
    <name evidence="2" type="ORF">APLA_LOCUS16712</name>
</gene>
<sequence length="83" mass="9258">MSDSNRLKPHAISGTDSRGTRYTLERKSLVPRHTSGHLQQQVDDPPPPVWEPHVPSAPWKRARFATRSPPPRPASARVTDGVM</sequence>
<name>A0A8S1BIK9_ARCPL</name>
<keyword evidence="3" id="KW-1185">Reference proteome</keyword>
<dbReference type="AlphaFoldDB" id="A0A8S1BIK9"/>
<comment type="caution">
    <text evidence="2">The sequence shown here is derived from an EMBL/GenBank/DDBJ whole genome shotgun (WGS) entry which is preliminary data.</text>
</comment>
<reference evidence="2 3" key="1">
    <citation type="submission" date="2020-04" db="EMBL/GenBank/DDBJ databases">
        <authorList>
            <person name="Wallbank WR R."/>
            <person name="Pardo Diaz C."/>
            <person name="Kozak K."/>
            <person name="Martin S."/>
            <person name="Jiggins C."/>
            <person name="Moest M."/>
            <person name="Warren A I."/>
            <person name="Byers J.R.P. K."/>
            <person name="Montejo-Kovacevich G."/>
            <person name="Yen C E."/>
        </authorList>
    </citation>
    <scope>NUCLEOTIDE SEQUENCE [LARGE SCALE GENOMIC DNA]</scope>
</reference>
<feature type="region of interest" description="Disordered" evidence="1">
    <location>
        <begin position="1"/>
        <end position="83"/>
    </location>
</feature>
<organism evidence="2 3">
    <name type="scientific">Arctia plantaginis</name>
    <name type="common">Wood tiger moth</name>
    <name type="synonym">Phalaena plantaginis</name>
    <dbReference type="NCBI Taxonomy" id="874455"/>
    <lineage>
        <taxon>Eukaryota</taxon>
        <taxon>Metazoa</taxon>
        <taxon>Ecdysozoa</taxon>
        <taxon>Arthropoda</taxon>
        <taxon>Hexapoda</taxon>
        <taxon>Insecta</taxon>
        <taxon>Pterygota</taxon>
        <taxon>Neoptera</taxon>
        <taxon>Endopterygota</taxon>
        <taxon>Lepidoptera</taxon>
        <taxon>Glossata</taxon>
        <taxon>Ditrysia</taxon>
        <taxon>Noctuoidea</taxon>
        <taxon>Erebidae</taxon>
        <taxon>Arctiinae</taxon>
        <taxon>Arctia</taxon>
    </lineage>
</organism>
<proteinExistence type="predicted"/>
<dbReference type="Proteomes" id="UP000494106">
    <property type="component" value="Unassembled WGS sequence"/>
</dbReference>
<accession>A0A8S1BIK9</accession>
<evidence type="ECO:0000313" key="2">
    <source>
        <dbReference type="EMBL" id="CAB3258849.1"/>
    </source>
</evidence>
<evidence type="ECO:0000313" key="3">
    <source>
        <dbReference type="Proteomes" id="UP000494106"/>
    </source>
</evidence>
<dbReference type="EMBL" id="CADEBC010000602">
    <property type="protein sequence ID" value="CAB3258849.1"/>
    <property type="molecule type" value="Genomic_DNA"/>
</dbReference>
<evidence type="ECO:0000256" key="1">
    <source>
        <dbReference type="SAM" id="MobiDB-lite"/>
    </source>
</evidence>